<dbReference type="EMBL" id="AP024238">
    <property type="protein sequence ID" value="BCO26940.1"/>
    <property type="molecule type" value="Genomic_DNA"/>
</dbReference>
<keyword evidence="2" id="KW-1185">Reference proteome</keyword>
<reference evidence="1 2" key="1">
    <citation type="journal article" date="2021" name="Microbiol. Spectr.">
        <title>A Single Bacterium Capable of Oxidation and Reduction of Iron at Circumneutral pH.</title>
        <authorList>
            <person name="Kato S."/>
            <person name="Ohkuma M."/>
        </authorList>
    </citation>
    <scope>NUCLEOTIDE SEQUENCE [LARGE SCALE GENOMIC DNA]</scope>
    <source>
        <strain evidence="1 2">MIZ03</strain>
    </source>
</reference>
<gene>
    <name evidence="1" type="ORF">MIZ03_1827</name>
</gene>
<proteinExistence type="predicted"/>
<dbReference type="Proteomes" id="UP000824366">
    <property type="component" value="Chromosome"/>
</dbReference>
<organism evidence="1 2">
    <name type="scientific">Rhodoferax lithotrophicus</name>
    <dbReference type="NCBI Taxonomy" id="2798804"/>
    <lineage>
        <taxon>Bacteria</taxon>
        <taxon>Pseudomonadati</taxon>
        <taxon>Pseudomonadota</taxon>
        <taxon>Betaproteobacteria</taxon>
        <taxon>Burkholderiales</taxon>
        <taxon>Comamonadaceae</taxon>
        <taxon>Rhodoferax</taxon>
    </lineage>
</organism>
<dbReference type="RefSeq" id="WP_223911200.1">
    <property type="nucleotide sequence ID" value="NZ_AP024238.1"/>
</dbReference>
<name>A0ABM7ML33_9BURK</name>
<protein>
    <submittedName>
        <fullName evidence="1">Uncharacterized protein</fullName>
    </submittedName>
</protein>
<evidence type="ECO:0000313" key="1">
    <source>
        <dbReference type="EMBL" id="BCO26940.1"/>
    </source>
</evidence>
<evidence type="ECO:0000313" key="2">
    <source>
        <dbReference type="Proteomes" id="UP000824366"/>
    </source>
</evidence>
<sequence>MATIKEPVQIPATYKVPYRHILAEERIDDTLACIAMVTHQTLADIKEQAFRFGLPRNGPAWVYPDMVSKLLFQWNLVGSEEKEADSIAALADLAILTVDWNDQMEFGRSVVWVHVRGENDQPAFNYVLDPANWLPEHQRITADFRHLKMVTPLAYVAVTMRPDIAAARKAK</sequence>
<accession>A0ABM7ML33</accession>